<keyword evidence="3" id="KW-0460">Magnesium</keyword>
<keyword evidence="2" id="KW-0479">Metal-binding</keyword>
<dbReference type="GO" id="GO:0004659">
    <property type="term" value="F:prenyltransferase activity"/>
    <property type="evidence" value="ECO:0007669"/>
    <property type="project" value="InterPro"/>
</dbReference>
<dbReference type="PANTHER" id="PTHR12001">
    <property type="entry name" value="GERANYLGERANYL PYROPHOSPHATE SYNTHASE"/>
    <property type="match status" value="1"/>
</dbReference>
<evidence type="ECO:0000313" key="6">
    <source>
        <dbReference type="Proteomes" id="UP000037122"/>
    </source>
</evidence>
<dbReference type="InterPro" id="IPR033749">
    <property type="entry name" value="Polyprenyl_synt_CS"/>
</dbReference>
<dbReference type="CDD" id="cd00685">
    <property type="entry name" value="Trans_IPPS_HT"/>
    <property type="match status" value="1"/>
</dbReference>
<dbReference type="PANTHER" id="PTHR12001:SF44">
    <property type="entry name" value="GERANYLGERANYL PYROPHOSPHATE SYNTHASE"/>
    <property type="match status" value="1"/>
</dbReference>
<dbReference type="InterPro" id="IPR000092">
    <property type="entry name" value="Polyprenyl_synt"/>
</dbReference>
<dbReference type="PROSITE" id="PS00723">
    <property type="entry name" value="POLYPRENYL_SYNTHASE_1"/>
    <property type="match status" value="1"/>
</dbReference>
<dbReference type="VEuPathDB" id="FungiDB:CJJ07_000150"/>
<dbReference type="PROSITE" id="PS00444">
    <property type="entry name" value="POLYPRENYL_SYNTHASE_2"/>
    <property type="match status" value="1"/>
</dbReference>
<dbReference type="AlphaFoldDB" id="A0A0L0P072"/>
<reference evidence="6" key="1">
    <citation type="journal article" date="2015" name="BMC Genomics">
        <title>Draft genome of a commonly misdiagnosed multidrug resistant pathogen Candida auris.</title>
        <authorList>
            <person name="Chatterjee S."/>
            <person name="Alampalli S.V."/>
            <person name="Nageshan R.K."/>
            <person name="Chettiar S.T."/>
            <person name="Joshi S."/>
            <person name="Tatu U.S."/>
        </authorList>
    </citation>
    <scope>NUCLEOTIDE SEQUENCE [LARGE SCALE GENOMIC DNA]</scope>
    <source>
        <strain evidence="6">6684</strain>
    </source>
</reference>
<protein>
    <recommendedName>
        <fullName evidence="7">Geranylgeranyl pyrophosphate synthase</fullName>
    </recommendedName>
</protein>
<dbReference type="Pfam" id="PF00348">
    <property type="entry name" value="polyprenyl_synt"/>
    <property type="match status" value="1"/>
</dbReference>
<name>A0A0L0P072_CANAR</name>
<evidence type="ECO:0000256" key="2">
    <source>
        <dbReference type="ARBA" id="ARBA00022723"/>
    </source>
</evidence>
<dbReference type="VEuPathDB" id="FungiDB:QG37_03417"/>
<dbReference type="GO" id="GO:0008299">
    <property type="term" value="P:isoprenoid biosynthetic process"/>
    <property type="evidence" value="ECO:0007669"/>
    <property type="project" value="InterPro"/>
</dbReference>
<dbReference type="VEuPathDB" id="FungiDB:B9J08_001553"/>
<gene>
    <name evidence="5" type="ORF">QG37_03417</name>
</gene>
<keyword evidence="1 4" id="KW-0808">Transferase</keyword>
<comment type="caution">
    <text evidence="5">The sequence shown here is derived from an EMBL/GenBank/DDBJ whole genome shotgun (WGS) entry which is preliminary data.</text>
</comment>
<organism evidence="5 6">
    <name type="scientific">Candidozyma auris</name>
    <name type="common">Yeast</name>
    <name type="synonym">Candida auris</name>
    <dbReference type="NCBI Taxonomy" id="498019"/>
    <lineage>
        <taxon>Eukaryota</taxon>
        <taxon>Fungi</taxon>
        <taxon>Dikarya</taxon>
        <taxon>Ascomycota</taxon>
        <taxon>Saccharomycotina</taxon>
        <taxon>Pichiomycetes</taxon>
        <taxon>Metschnikowiaceae</taxon>
        <taxon>Candidozyma</taxon>
    </lineage>
</organism>
<dbReference type="VEuPathDB" id="FungiDB:CJJ09_001935"/>
<dbReference type="SFLD" id="SFLDS00005">
    <property type="entry name" value="Isoprenoid_Synthase_Type_I"/>
    <property type="match status" value="1"/>
</dbReference>
<evidence type="ECO:0000256" key="1">
    <source>
        <dbReference type="ARBA" id="ARBA00022679"/>
    </source>
</evidence>
<dbReference type="Proteomes" id="UP000037122">
    <property type="component" value="Unassembled WGS sequence"/>
</dbReference>
<comment type="similarity">
    <text evidence="4">Belongs to the FPP/GGPP synthase family.</text>
</comment>
<proteinExistence type="inferred from homology"/>
<dbReference type="SUPFAM" id="SSF48576">
    <property type="entry name" value="Terpenoid synthases"/>
    <property type="match status" value="1"/>
</dbReference>
<evidence type="ECO:0000313" key="5">
    <source>
        <dbReference type="EMBL" id="KND99624.1"/>
    </source>
</evidence>
<dbReference type="EMBL" id="LGST01000022">
    <property type="protein sequence ID" value="KND99624.1"/>
    <property type="molecule type" value="Genomic_DNA"/>
</dbReference>
<dbReference type="InterPro" id="IPR008949">
    <property type="entry name" value="Isoprenoid_synthase_dom_sf"/>
</dbReference>
<dbReference type="Gene3D" id="1.10.600.10">
    <property type="entry name" value="Farnesyl Diphosphate Synthase"/>
    <property type="match status" value="1"/>
</dbReference>
<evidence type="ECO:0000256" key="4">
    <source>
        <dbReference type="RuleBase" id="RU004466"/>
    </source>
</evidence>
<accession>A0A0L0P072</accession>
<evidence type="ECO:0000256" key="3">
    <source>
        <dbReference type="ARBA" id="ARBA00022842"/>
    </source>
</evidence>
<sequence>MDSFSIDELTRESGPGEIPRALIEPYTYISNIPGNNQNMRYRFLVAFNEMFFKNDKKKILSEIGTIISIFHDLSLLIDDIEDSSDTRRGQECAHIKYGPPLTINCGNLMYFEALHRATNVLPNLEEHGSRDLSEILTKTNKILVDEMLNLHHGQGLDIYWRDVRLREWNLGKCELPSVEEYLRMVMNKTGGLFRLAVKLLALFTDNFSDAETDKLVPFSNLLGIIYQIRDDYMNLVDDRYLEMKGVRGEDLAEGKLSLPILFALQTAPRNSPLHTALFDYGLAKERLENSDKVVQALDYMRNETEALMLTYKLLKEYVAKALAYLKEAGAPSDALLVGVITHLGDVVKPSM</sequence>
<dbReference type="GO" id="GO:0046872">
    <property type="term" value="F:metal ion binding"/>
    <property type="evidence" value="ECO:0007669"/>
    <property type="project" value="UniProtKB-KW"/>
</dbReference>
<evidence type="ECO:0008006" key="7">
    <source>
        <dbReference type="Google" id="ProtNLM"/>
    </source>
</evidence>
<dbReference type="VEuPathDB" id="FungiDB:CJI96_0000021"/>
<dbReference type="VEuPathDB" id="FungiDB:CJI97_001757"/>